<dbReference type="Proteomes" id="UP000824881">
    <property type="component" value="Unassembled WGS sequence"/>
</dbReference>
<evidence type="ECO:0000313" key="2">
    <source>
        <dbReference type="Proteomes" id="UP000824881"/>
    </source>
</evidence>
<keyword evidence="2" id="KW-1185">Reference proteome</keyword>
<gene>
    <name evidence="1" type="ORF">CCMSSC00406_0009977</name>
</gene>
<protein>
    <submittedName>
        <fullName evidence="1">Uncharacterized protein</fullName>
    </submittedName>
</protein>
<comment type="caution">
    <text evidence="1">The sequence shown here is derived from an EMBL/GenBank/DDBJ whole genome shotgun (WGS) entry which is preliminary data.</text>
</comment>
<evidence type="ECO:0000313" key="1">
    <source>
        <dbReference type="EMBL" id="KAG9221337.1"/>
    </source>
</evidence>
<organism evidence="1 2">
    <name type="scientific">Pleurotus cornucopiae</name>
    <name type="common">Cornucopia mushroom</name>
    <dbReference type="NCBI Taxonomy" id="5321"/>
    <lineage>
        <taxon>Eukaryota</taxon>
        <taxon>Fungi</taxon>
        <taxon>Dikarya</taxon>
        <taxon>Basidiomycota</taxon>
        <taxon>Agaricomycotina</taxon>
        <taxon>Agaricomycetes</taxon>
        <taxon>Agaricomycetidae</taxon>
        <taxon>Agaricales</taxon>
        <taxon>Pleurotineae</taxon>
        <taxon>Pleurotaceae</taxon>
        <taxon>Pleurotus</taxon>
    </lineage>
</organism>
<reference evidence="1 2" key="1">
    <citation type="journal article" date="2021" name="Appl. Environ. Microbiol.">
        <title>Genetic linkage and physical mapping for an oyster mushroom Pleurotus cornucopiae and QTL analysis for the trait cap color.</title>
        <authorList>
            <person name="Zhang Y."/>
            <person name="Gao W."/>
            <person name="Sonnenberg A."/>
            <person name="Chen Q."/>
            <person name="Zhang J."/>
            <person name="Huang C."/>
        </authorList>
    </citation>
    <scope>NUCLEOTIDE SEQUENCE [LARGE SCALE GENOMIC DNA]</scope>
    <source>
        <strain evidence="1">CCMSSC00406</strain>
    </source>
</reference>
<name>A0ACB7IST8_PLECO</name>
<accession>A0ACB7IST8</accession>
<dbReference type="EMBL" id="WQMT02000007">
    <property type="protein sequence ID" value="KAG9221337.1"/>
    <property type="molecule type" value="Genomic_DNA"/>
</dbReference>
<sequence>MSTPNPWAEEVNLERLETLPVKDIKNAAITQGVKWTLRERSSRQDLHKWFFTLDERVQQELLLAATPKLRKRSYDEFVMDVFCPPNTNPGPVQSSTDSWRLRPTGKRSMLDRVEELITGPFLSPIPETVIRECTQDFIDATNNTAMAKATCAACARKMGADHVKTVKVNDIPNPSLLQPTHPHASHELIDGMLLHTNAMATDELAICTGCDRDLKRGKTPALSLANNMWLGTVPDVLSVLTLPERVLIARYFPAAYIVKLYPKKAGMHVDPASLTSGLKGNVTTYPLDTQATASFIDGEHMPPHPRVLAATIGITFVGVKNIPEKVLRGTFCVSRDRVRAALLWLKANNSLYRNIIIHEDNLASLPANEVPMELQQIVRSSDDVEMLEKEQSGYVPQESEDTAAMNKSSTTNNGDQNWPAYPSDASPVIGNEAHGANEDAGVIPLQALGMVDVEAANISDSELLAQALKNTAQDIARNENAQVKHGSQPVNEYARVNPETCQRWEGAEDDPNHLLAAFPVLFPYGYGGFEVDRKTNVSYPEHVRWALQYSDNRFRHDLQFIFQVFGVILKRKIARAAVVQIERAAYAKHAAAIGRLTTQDFAQASEEEAAKRPFSNPTMSAFRQQISALRSQVMGTDESRREVRAQIWGTTLVHGPPNLWLTLNPSDIHDPLAQVLAGEDIDLDHFFADKGPNSSTRACNIAADPYAAAEFFHKTIQAVLEQLFGITAGSHSGRARIRRKPGVLGTLKSYVGTVEAQFRGMLHLHILLWLDGSPTAQEMIAALKDERFTQKVSRWLGQNITADIGNLGASEIKAMARENNVSFSRPLHTDASEEERLERLRTLARNLQVHDCKGHGCIQRFKETTRCKRGAPFACASCPWIHDTGEWGPKRLYGYVVGYNPAILLCLRCNHDLKLMTNASNAGGLCFYITLYATKKQQKAGNISALLARRFAFHIEQERRDPRADTMNRRLINRCANTLNRDQEFSAPEVISYLMNWGDRYISNTYVVLYWDSMVYHLKNTFPELRAKTYRQTVGVKDLMPDERELGQSMTGNLRSVRGKLGLRDQKDEYIWRGEALEEFCYWDFFIDTYDNKKTDGDKESEYIVPYIQGGPRTGARRIRQPGHEVLPQFIGQWFPRRDAPETRELYCASMLALFKPWRQLPSLKDGYDTFDAAFKEFMTACPAEVARVMDNMEYWYISSDAAKTEGAVKRGPGEGIEQVEDNGDDEEAEDMENGEITELLELPITDEELEQARRSVVSPNERAFALKAMQAAFYNGVFDDDTSSQGRWVNTSVRANEKDFELYDDWEARLKNYIRHAEDKGNCELNVGTLNDARVGVELTPVEAATVEQAAASPTGNINEPTHETKFSLNEEQARAHLIVEQHMLSELHGGTQDQLLMIVNGPGGTGKSALIDAITSSFSRHRVPGWLAKTATSGVAATRIGGRTVHSWAGLGAIVRGPNANSSEETWRKRKANMTFTRYLIIDEFSMITKMLMELLSKICCQTKCRLGKCNKTAFGGLNVILFGDLHQFPPVIKTNALYYPDLNGISVGRELFERFTTVVTLSKQMRVRDEKWTEMLLRLRVGGCTADDLAMVDVLVLSNPVCSRPDFNSAPWKDATLITCRNSVREAWNHEALKRHSRNTGNTVFVCPAEDFTGADRVPTSPHERLAAMKMAQSGTARLAAQVEIAVGMRGMVLLNIATESDLANGSRGSVSQITFDPREPQADLNTSEVKLHFPPSCVIFKLDHATFPPFQGLAPGEIPIFPSGKKKTVRRRQLAMTPAYAFTDWKAQGQTMEHIIVDLAEPKANTLDGFHTYVALSRSRGRETIRLLRDFRHDLLQKHPSVHLIPEDERLRVLNEFTRLRSETFLLTACSGDSYGGVFEDLSRINHSCCPNADRTFHHATLSMQLCDCPACVDHVESDKNRLRISRVQNAMPAIIKWAINPALPSDLLLTPSLKMLELLESEGLEATPQYLLVLYQTMLIYSALGISSVNAGCLFYMERWRDVKDRKSNYAGQVIRDMEKIRIAGFPRRLLSLGDEEDVVVVVCDTDISQAD</sequence>
<proteinExistence type="predicted"/>